<dbReference type="InterPro" id="IPR010982">
    <property type="entry name" value="Lambda_DNA-bd_dom_sf"/>
</dbReference>
<dbReference type="SUPFAM" id="SSF47413">
    <property type="entry name" value="lambda repressor-like DNA-binding domains"/>
    <property type="match status" value="1"/>
</dbReference>
<accession>A0A1M5I309</accession>
<organism evidence="2 3">
    <name type="scientific">Streptoalloteichus hindustanus</name>
    <dbReference type="NCBI Taxonomy" id="2017"/>
    <lineage>
        <taxon>Bacteria</taxon>
        <taxon>Bacillati</taxon>
        <taxon>Actinomycetota</taxon>
        <taxon>Actinomycetes</taxon>
        <taxon>Pseudonocardiales</taxon>
        <taxon>Pseudonocardiaceae</taxon>
        <taxon>Streptoalloteichus</taxon>
    </lineage>
</organism>
<dbReference type="InterPro" id="IPR001387">
    <property type="entry name" value="Cro/C1-type_HTH"/>
</dbReference>
<sequence>MNVLPGDRPLDPHLWEHPQMRAALARHDIGRVYRLLGAAGVSQRRIASMTGQNQSEISEVVSGRQVQAYAVLARIADGLGVPRGYMGLAYSDTAARRWSVSPVPHGTKDDDLMERRGFLGLVSKIVMGASLTSSELDLLAVAPGHTPAPDRVGAAEVDQVKSLTAALRAYDVAHGGGSCRDAILAHTQWAESLLHACPDALRPRLLSAVAETKTLAGWTAHDLGLAGEARRYLGQAVRDTQEAGDPAHTAIVLHHLGRVPLDNGDPVEALKFFQLGQIAAQDSRSGLAVAFLLANEAVAYAHQNDARQAVTALRRAEDEFAHTRHRDEHPGFARFFDHAALQTAAARVHSQLGLSDEQHRAEAIIRLRRAVVDIPADHARQRAFNLAWLATCLIAEGEYAAGVELGRQAVEAVRDVASTRLREQLKLLQEQAQRHQHDSDVRQLGHDVAVLRSAA</sequence>
<evidence type="ECO:0000313" key="3">
    <source>
        <dbReference type="Proteomes" id="UP000184501"/>
    </source>
</evidence>
<proteinExistence type="predicted"/>
<gene>
    <name evidence="2" type="ORF">SAMN05444320_10771</name>
</gene>
<dbReference type="Gene3D" id="1.25.40.10">
    <property type="entry name" value="Tetratricopeptide repeat domain"/>
    <property type="match status" value="1"/>
</dbReference>
<protein>
    <recommendedName>
        <fullName evidence="1">HTH cro/C1-type domain-containing protein</fullName>
    </recommendedName>
</protein>
<dbReference type="GO" id="GO:0003677">
    <property type="term" value="F:DNA binding"/>
    <property type="evidence" value="ECO:0007669"/>
    <property type="project" value="InterPro"/>
</dbReference>
<dbReference type="AlphaFoldDB" id="A0A1M5I309"/>
<dbReference type="EMBL" id="FQVN01000007">
    <property type="protein sequence ID" value="SHG22449.1"/>
    <property type="molecule type" value="Genomic_DNA"/>
</dbReference>
<dbReference type="Proteomes" id="UP000184501">
    <property type="component" value="Unassembled WGS sequence"/>
</dbReference>
<dbReference type="SUPFAM" id="SSF48452">
    <property type="entry name" value="TPR-like"/>
    <property type="match status" value="1"/>
</dbReference>
<dbReference type="STRING" id="2017.SAMN05444320_10771"/>
<evidence type="ECO:0000259" key="1">
    <source>
        <dbReference type="PROSITE" id="PS50943"/>
    </source>
</evidence>
<dbReference type="PROSITE" id="PS50943">
    <property type="entry name" value="HTH_CROC1"/>
    <property type="match status" value="1"/>
</dbReference>
<name>A0A1M5I309_STRHI</name>
<keyword evidence="3" id="KW-1185">Reference proteome</keyword>
<dbReference type="InterPro" id="IPR011990">
    <property type="entry name" value="TPR-like_helical_dom_sf"/>
</dbReference>
<dbReference type="CDD" id="cd00093">
    <property type="entry name" value="HTH_XRE"/>
    <property type="match status" value="1"/>
</dbReference>
<feature type="domain" description="HTH cro/C1-type" evidence="1">
    <location>
        <begin position="32"/>
        <end position="86"/>
    </location>
</feature>
<evidence type="ECO:0000313" key="2">
    <source>
        <dbReference type="EMBL" id="SHG22449.1"/>
    </source>
</evidence>
<reference evidence="2 3" key="1">
    <citation type="submission" date="2016-11" db="EMBL/GenBank/DDBJ databases">
        <authorList>
            <person name="Jaros S."/>
            <person name="Januszkiewicz K."/>
            <person name="Wedrychowicz H."/>
        </authorList>
    </citation>
    <scope>NUCLEOTIDE SEQUENCE [LARGE SCALE GENOMIC DNA]</scope>
    <source>
        <strain evidence="2 3">DSM 44523</strain>
    </source>
</reference>
<dbReference type="SMART" id="SM00530">
    <property type="entry name" value="HTH_XRE"/>
    <property type="match status" value="1"/>
</dbReference>